<keyword evidence="7" id="KW-1185">Reference proteome</keyword>
<evidence type="ECO:0000256" key="2">
    <source>
        <dbReference type="ARBA" id="ARBA00022692"/>
    </source>
</evidence>
<feature type="transmembrane region" description="Helical" evidence="5">
    <location>
        <begin position="12"/>
        <end position="32"/>
    </location>
</feature>
<feature type="transmembrane region" description="Helical" evidence="5">
    <location>
        <begin position="85"/>
        <end position="104"/>
    </location>
</feature>
<feature type="transmembrane region" description="Helical" evidence="5">
    <location>
        <begin position="149"/>
        <end position="167"/>
    </location>
</feature>
<dbReference type="GO" id="GO:0016020">
    <property type="term" value="C:membrane"/>
    <property type="evidence" value="ECO:0007669"/>
    <property type="project" value="InterPro"/>
</dbReference>
<keyword evidence="4 5" id="KW-0472">Membrane</keyword>
<feature type="transmembrane region" description="Helical" evidence="5">
    <location>
        <begin position="124"/>
        <end position="142"/>
    </location>
</feature>
<dbReference type="Pfam" id="PF04750">
    <property type="entry name" value="Far-17a_AIG1"/>
    <property type="match status" value="1"/>
</dbReference>
<dbReference type="PANTHER" id="PTHR10989:SF16">
    <property type="entry name" value="AT02829P-RELATED"/>
    <property type="match status" value="1"/>
</dbReference>
<dbReference type="GO" id="GO:0012505">
    <property type="term" value="C:endomembrane system"/>
    <property type="evidence" value="ECO:0007669"/>
    <property type="project" value="UniProtKB-SubCell"/>
</dbReference>
<evidence type="ECO:0000313" key="6">
    <source>
        <dbReference type="EMBL" id="ODV85853.1"/>
    </source>
</evidence>
<evidence type="ECO:0000256" key="4">
    <source>
        <dbReference type="ARBA" id="ARBA00023136"/>
    </source>
</evidence>
<dbReference type="OrthoDB" id="1898221at2759"/>
<feature type="transmembrane region" description="Helical" evidence="5">
    <location>
        <begin position="52"/>
        <end position="73"/>
    </location>
</feature>
<dbReference type="Proteomes" id="UP000094801">
    <property type="component" value="Unassembled WGS sequence"/>
</dbReference>
<dbReference type="AlphaFoldDB" id="A0A1E4T273"/>
<dbReference type="InterPro" id="IPR006838">
    <property type="entry name" value="ADTRP_AIG1"/>
</dbReference>
<dbReference type="PANTHER" id="PTHR10989">
    <property type="entry name" value="ANDROGEN-INDUCED PROTEIN 1-RELATED"/>
    <property type="match status" value="1"/>
</dbReference>
<organism evidence="6 7">
    <name type="scientific">[Candida] arabinofermentans NRRL YB-2248</name>
    <dbReference type="NCBI Taxonomy" id="983967"/>
    <lineage>
        <taxon>Eukaryota</taxon>
        <taxon>Fungi</taxon>
        <taxon>Dikarya</taxon>
        <taxon>Ascomycota</taxon>
        <taxon>Saccharomycotina</taxon>
        <taxon>Pichiomycetes</taxon>
        <taxon>Pichiales</taxon>
        <taxon>Pichiaceae</taxon>
        <taxon>Ogataea</taxon>
        <taxon>Ogataea/Candida clade</taxon>
    </lineage>
</organism>
<name>A0A1E4T273_9ASCO</name>
<sequence length="225" mass="26074">MSLSSRFFNRQIGNPFSLSLSWVNLFFGVWSYQEELKLELPTQLQKAGQGQFFTNVSLWITIAYFSLNILIHLFEVQRLEKFRGYLNAVALSLESIVTTLYWGFILTCKHLIVSGPGIPLTLDLAIHLLPFVSLSLEYFCFLKRWPVTYTHALVIMYTLVIAYWFWLKYLLQADSLYPYPILDVDTSSRVLTFALVGVLLFLSFCLNKYFHSVIVKVSHDTKKTV</sequence>
<evidence type="ECO:0000313" key="7">
    <source>
        <dbReference type="Proteomes" id="UP000094801"/>
    </source>
</evidence>
<gene>
    <name evidence="6" type="ORF">CANARDRAFT_197855</name>
</gene>
<proteinExistence type="predicted"/>
<evidence type="ECO:0000256" key="1">
    <source>
        <dbReference type="ARBA" id="ARBA00004127"/>
    </source>
</evidence>
<accession>A0A1E4T273</accession>
<comment type="subcellular location">
    <subcellularLocation>
        <location evidence="1">Endomembrane system</location>
        <topology evidence="1">Multi-pass membrane protein</topology>
    </subcellularLocation>
</comment>
<evidence type="ECO:0000256" key="5">
    <source>
        <dbReference type="SAM" id="Phobius"/>
    </source>
</evidence>
<dbReference type="EMBL" id="KV453851">
    <property type="protein sequence ID" value="ODV85853.1"/>
    <property type="molecule type" value="Genomic_DNA"/>
</dbReference>
<keyword evidence="3 5" id="KW-1133">Transmembrane helix</keyword>
<reference evidence="7" key="1">
    <citation type="submission" date="2016-04" db="EMBL/GenBank/DDBJ databases">
        <title>Comparative genomics of biotechnologically important yeasts.</title>
        <authorList>
            <consortium name="DOE Joint Genome Institute"/>
            <person name="Riley R."/>
            <person name="Haridas S."/>
            <person name="Wolfe K.H."/>
            <person name="Lopes M.R."/>
            <person name="Hittinger C.T."/>
            <person name="Goker M."/>
            <person name="Salamov A."/>
            <person name="Wisecaver J."/>
            <person name="Long T.M."/>
            <person name="Aerts A.L."/>
            <person name="Barry K."/>
            <person name="Choi C."/>
            <person name="Clum A."/>
            <person name="Coughlan A.Y."/>
            <person name="Deshpande S."/>
            <person name="Douglass A.P."/>
            <person name="Hanson S.J."/>
            <person name="Klenk H.-P."/>
            <person name="Labutti K."/>
            <person name="Lapidus A."/>
            <person name="Lindquist E."/>
            <person name="Lipzen A."/>
            <person name="Meier-Kolthoff J.P."/>
            <person name="Ohm R.A."/>
            <person name="Otillar R.P."/>
            <person name="Pangilinan J."/>
            <person name="Peng Y."/>
            <person name="Rokas A."/>
            <person name="Rosa C.A."/>
            <person name="Scheuner C."/>
            <person name="Sibirny A.A."/>
            <person name="Slot J.C."/>
            <person name="Stielow J.B."/>
            <person name="Sun H."/>
            <person name="Kurtzman C.P."/>
            <person name="Blackwell M."/>
            <person name="Grigoriev I.V."/>
            <person name="Jeffries T.W."/>
        </authorList>
    </citation>
    <scope>NUCLEOTIDE SEQUENCE [LARGE SCALE GENOMIC DNA]</scope>
    <source>
        <strain evidence="7">NRRL YB-2248</strain>
    </source>
</reference>
<protein>
    <recommendedName>
        <fullName evidence="8">FAR-17a/AIG1-like protein</fullName>
    </recommendedName>
</protein>
<keyword evidence="2 5" id="KW-0812">Transmembrane</keyword>
<evidence type="ECO:0008006" key="8">
    <source>
        <dbReference type="Google" id="ProtNLM"/>
    </source>
</evidence>
<feature type="transmembrane region" description="Helical" evidence="5">
    <location>
        <begin position="187"/>
        <end position="206"/>
    </location>
</feature>
<evidence type="ECO:0000256" key="3">
    <source>
        <dbReference type="ARBA" id="ARBA00022989"/>
    </source>
</evidence>